<evidence type="ECO:0000313" key="2">
    <source>
        <dbReference type="EMBL" id="UOR05254.1"/>
    </source>
</evidence>
<dbReference type="Gene3D" id="3.40.50.300">
    <property type="entry name" value="P-loop containing nucleotide triphosphate hydrolases"/>
    <property type="match status" value="1"/>
</dbReference>
<sequence length="418" mass="47121">MNEQLIVKNFGPIKDATVDFKRVTVFIGPTGGGKSTLAKLAAILRKGQINKEGFFDANLSFADVSMENYIQPDTNIDWTNSKGVGINIGNPETMNFDNLLQPQTHGYNIPNNEFNDFIINKSEVDIEKVKADISSKLQKGGIVDIDDSDLEKTIISVKNELEKKVVDLFYKKNIFPLETYYIPSERIFVAAIRKSWAGFINNDIGLPKTLSSFANIYFQAREIINILRISFLGIDFFRDNEQDLIVTNELFPLKISETASGIQSTTPMLVVLEYLSRQKEITHSFIVEEPELNLYPTAQQGLMNWLVEKCTKGENDLTITTHSPYILSHINLLLYAYQVVENHPDRADDVAKVVPRESWINPKEFACYHVEGQKENGIYSIVNPETGLISYNMLDAIAGAESSEFEKLLDINAGLEVE</sequence>
<name>A0A8T9SWB5_9BACT</name>
<dbReference type="InterPro" id="IPR027417">
    <property type="entry name" value="P-loop_NTPase"/>
</dbReference>
<dbReference type="SUPFAM" id="SSF52540">
    <property type="entry name" value="P-loop containing nucleoside triphosphate hydrolases"/>
    <property type="match status" value="1"/>
</dbReference>
<dbReference type="RefSeq" id="WP_245093371.1">
    <property type="nucleotide sequence ID" value="NZ_CP095053.1"/>
</dbReference>
<keyword evidence="3" id="KW-1185">Reference proteome</keyword>
<dbReference type="PANTHER" id="PTHR43581">
    <property type="entry name" value="ATP/GTP PHOSPHATASE"/>
    <property type="match status" value="1"/>
</dbReference>
<dbReference type="PANTHER" id="PTHR43581:SF4">
    <property type="entry name" value="ATP_GTP PHOSPHATASE"/>
    <property type="match status" value="1"/>
</dbReference>
<proteinExistence type="predicted"/>
<dbReference type="InterPro" id="IPR041685">
    <property type="entry name" value="AAA_GajA/Old/RecF-like"/>
</dbReference>
<dbReference type="AlphaFoldDB" id="A0A8T9SWB5"/>
<dbReference type="Pfam" id="PF13175">
    <property type="entry name" value="AAA_15"/>
    <property type="match status" value="1"/>
</dbReference>
<dbReference type="EMBL" id="CP095053">
    <property type="protein sequence ID" value="UOR05254.1"/>
    <property type="molecule type" value="Genomic_DNA"/>
</dbReference>
<feature type="domain" description="Endonuclease GajA/Old nuclease/RecF-like AAA" evidence="1">
    <location>
        <begin position="3"/>
        <end position="326"/>
    </location>
</feature>
<evidence type="ECO:0000313" key="3">
    <source>
        <dbReference type="Proteomes" id="UP000829925"/>
    </source>
</evidence>
<accession>A0A8T9SWB5</accession>
<dbReference type="Proteomes" id="UP000829925">
    <property type="component" value="Chromosome"/>
</dbReference>
<evidence type="ECO:0000259" key="1">
    <source>
        <dbReference type="Pfam" id="PF13175"/>
    </source>
</evidence>
<dbReference type="KEGG" id="haei:MUN82_20265"/>
<reference evidence="2 3" key="1">
    <citation type="submission" date="2022-04" db="EMBL/GenBank/DDBJ databases">
        <title>Hymenobacter sp. isolated from the air.</title>
        <authorList>
            <person name="Won M."/>
            <person name="Lee C.-M."/>
            <person name="Woen H.-Y."/>
            <person name="Kwon S.-W."/>
        </authorList>
    </citation>
    <scope>NUCLEOTIDE SEQUENCE [LARGE SCALE GENOMIC DNA]</scope>
    <source>
        <strain evidence="3">5413 J-13</strain>
    </source>
</reference>
<protein>
    <submittedName>
        <fullName evidence="2">AAA family ATPase</fullName>
    </submittedName>
</protein>
<dbReference type="InterPro" id="IPR051396">
    <property type="entry name" value="Bact_Antivir_Def_Nuclease"/>
</dbReference>
<organism evidence="2 3">
    <name type="scientific">Hymenobacter aerilatus</name>
    <dbReference type="NCBI Taxonomy" id="2932251"/>
    <lineage>
        <taxon>Bacteria</taxon>
        <taxon>Pseudomonadati</taxon>
        <taxon>Bacteroidota</taxon>
        <taxon>Cytophagia</taxon>
        <taxon>Cytophagales</taxon>
        <taxon>Hymenobacteraceae</taxon>
        <taxon>Hymenobacter</taxon>
    </lineage>
</organism>
<gene>
    <name evidence="2" type="ORF">MUN82_20265</name>
</gene>